<reference evidence="1" key="1">
    <citation type="submission" date="2018-11" db="EMBL/GenBank/DDBJ databases">
        <authorList>
            <consortium name="Pathogen Informatics"/>
        </authorList>
    </citation>
    <scope>NUCLEOTIDE SEQUENCE</scope>
</reference>
<organism evidence="1 2">
    <name type="scientific">Protopolystoma xenopodis</name>
    <dbReference type="NCBI Taxonomy" id="117903"/>
    <lineage>
        <taxon>Eukaryota</taxon>
        <taxon>Metazoa</taxon>
        <taxon>Spiralia</taxon>
        <taxon>Lophotrochozoa</taxon>
        <taxon>Platyhelminthes</taxon>
        <taxon>Monogenea</taxon>
        <taxon>Polyopisthocotylea</taxon>
        <taxon>Polystomatidea</taxon>
        <taxon>Polystomatidae</taxon>
        <taxon>Protopolystoma</taxon>
    </lineage>
</organism>
<comment type="caution">
    <text evidence="1">The sequence shown here is derived from an EMBL/GenBank/DDBJ whole genome shotgun (WGS) entry which is preliminary data.</text>
</comment>
<sequence>MPNSILSAQGDLPFGPYVGPAILSSLLKLPICLKVGVSFISLQKQQQIALLAEATAELIAFVTAPTLFTVSLTPPVKLPWPIPWTSPSDPAIRLHYTNDS</sequence>
<evidence type="ECO:0000313" key="1">
    <source>
        <dbReference type="EMBL" id="VEL24823.1"/>
    </source>
</evidence>
<dbReference type="EMBL" id="CAAALY010069869">
    <property type="protein sequence ID" value="VEL24823.1"/>
    <property type="molecule type" value="Genomic_DNA"/>
</dbReference>
<evidence type="ECO:0000313" key="2">
    <source>
        <dbReference type="Proteomes" id="UP000784294"/>
    </source>
</evidence>
<keyword evidence="2" id="KW-1185">Reference proteome</keyword>
<protein>
    <submittedName>
        <fullName evidence="1">Uncharacterized protein</fullName>
    </submittedName>
</protein>
<proteinExistence type="predicted"/>
<name>A0A448X0A4_9PLAT</name>
<gene>
    <name evidence="1" type="ORF">PXEA_LOCUS18263</name>
</gene>
<dbReference type="Proteomes" id="UP000784294">
    <property type="component" value="Unassembled WGS sequence"/>
</dbReference>
<dbReference type="AlphaFoldDB" id="A0A448X0A4"/>
<accession>A0A448X0A4</accession>